<feature type="transmembrane region" description="Helical" evidence="1">
    <location>
        <begin position="409"/>
        <end position="427"/>
    </location>
</feature>
<proteinExistence type="predicted"/>
<keyword evidence="1" id="KW-0812">Transmembrane</keyword>
<feature type="transmembrane region" description="Helical" evidence="1">
    <location>
        <begin position="74"/>
        <end position="94"/>
    </location>
</feature>
<keyword evidence="1" id="KW-0472">Membrane</keyword>
<keyword evidence="1" id="KW-1133">Transmembrane helix</keyword>
<evidence type="ECO:0008006" key="4">
    <source>
        <dbReference type="Google" id="ProtNLM"/>
    </source>
</evidence>
<accession>A0A9K3CQA7</accession>
<name>A0A9K3CQA7_9EUKA</name>
<evidence type="ECO:0000313" key="2">
    <source>
        <dbReference type="EMBL" id="GIQ81408.1"/>
    </source>
</evidence>
<dbReference type="Proteomes" id="UP000265618">
    <property type="component" value="Unassembled WGS sequence"/>
</dbReference>
<feature type="transmembrane region" description="Helical" evidence="1">
    <location>
        <begin position="230"/>
        <end position="250"/>
    </location>
</feature>
<evidence type="ECO:0000313" key="3">
    <source>
        <dbReference type="Proteomes" id="UP000265618"/>
    </source>
</evidence>
<comment type="caution">
    <text evidence="2">The sequence shown here is derived from an EMBL/GenBank/DDBJ whole genome shotgun (WGS) entry which is preliminary data.</text>
</comment>
<organism evidence="2 3">
    <name type="scientific">Kipferlia bialata</name>
    <dbReference type="NCBI Taxonomy" id="797122"/>
    <lineage>
        <taxon>Eukaryota</taxon>
        <taxon>Metamonada</taxon>
        <taxon>Carpediemonas-like organisms</taxon>
        <taxon>Kipferlia</taxon>
    </lineage>
</organism>
<reference evidence="2 3" key="1">
    <citation type="journal article" date="2018" name="PLoS ONE">
        <title>The draft genome of Kipferlia bialata reveals reductive genome evolution in fornicate parasites.</title>
        <authorList>
            <person name="Tanifuji G."/>
            <person name="Takabayashi S."/>
            <person name="Kume K."/>
            <person name="Takagi M."/>
            <person name="Nakayama T."/>
            <person name="Kamikawa R."/>
            <person name="Inagaki Y."/>
            <person name="Hashimoto T."/>
        </authorList>
    </citation>
    <scope>NUCLEOTIDE SEQUENCE [LARGE SCALE GENOMIC DNA]</scope>
    <source>
        <strain evidence="2">NY0173</strain>
    </source>
</reference>
<feature type="transmembrane region" description="Helical" evidence="1">
    <location>
        <begin position="173"/>
        <end position="193"/>
    </location>
</feature>
<dbReference type="EMBL" id="BDIP01000384">
    <property type="protein sequence ID" value="GIQ81408.1"/>
    <property type="molecule type" value="Genomic_DNA"/>
</dbReference>
<gene>
    <name evidence="2" type="ORF">KIPB_002361</name>
</gene>
<sequence>MDASSQYELTQELDTPAKRVLVAIFTPTVLFAGWRGGFVLVSGCVYGFNHVYRALALLNNEGFRQYLAYMRRLLLRYLLCFPVFVGLICFQQYLKGIWYQCIPSDQTFWRYRWFQMGEIESNPLTFFGCAMVLITLVSLVIIPITAAIVRCLEKHDVAVGGKMVEGGVDQRSVALVPLCVVYYALALVVPLLTEPVRDRVMEYKSWTRMDYATMRQPSGMGTLLDFWGLWWPQVLAGWFQGILPFFGSMLQVLTQYLLSPTGCYSYDSSSQIVSDTKGVSMGLLLRWAYESKTASLSRVTETQEVVYICEDPPEETACALVQETHAYTSTSGVSYRQDTLSDVDRSPAEVKYDGVTSSNARRLRVLRILYLSSLPLVLMALGSTVYYGLDYLLTSPDGKIDPACQFMSVSQHYAFSAVQTCALAYFVQRRFSTMSLTVFGLEFLVEGPVTYMLRWIDPNIIGWMNSRDPLGIILRWICTMVAWVGDGVSLRTKLEPLSNRHLRCGLVLALEDTTTQG</sequence>
<feature type="transmembrane region" description="Helical" evidence="1">
    <location>
        <begin position="124"/>
        <end position="152"/>
    </location>
</feature>
<protein>
    <recommendedName>
        <fullName evidence="4">Transmembrane protein</fullName>
    </recommendedName>
</protein>
<dbReference type="AlphaFoldDB" id="A0A9K3CQA7"/>
<feature type="transmembrane region" description="Helical" evidence="1">
    <location>
        <begin position="368"/>
        <end position="389"/>
    </location>
</feature>
<keyword evidence="3" id="KW-1185">Reference proteome</keyword>
<feature type="transmembrane region" description="Helical" evidence="1">
    <location>
        <begin position="20"/>
        <end position="48"/>
    </location>
</feature>
<evidence type="ECO:0000256" key="1">
    <source>
        <dbReference type="SAM" id="Phobius"/>
    </source>
</evidence>